<feature type="compositionally biased region" description="Polar residues" evidence="5">
    <location>
        <begin position="39"/>
        <end position="50"/>
    </location>
</feature>
<feature type="compositionally biased region" description="Polar residues" evidence="5">
    <location>
        <begin position="480"/>
        <end position="493"/>
    </location>
</feature>
<gene>
    <name evidence="7" type="ORF">V1477_000236</name>
</gene>
<name>A0ABD2D111_VESMC</name>
<reference evidence="7 8" key="1">
    <citation type="journal article" date="2024" name="Ann. Entomol. Soc. Am.">
        <title>Genomic analyses of the southern and eastern yellowjacket wasps (Hymenoptera: Vespidae) reveal evolutionary signatures of social life.</title>
        <authorList>
            <person name="Catto M.A."/>
            <person name="Caine P.B."/>
            <person name="Orr S.E."/>
            <person name="Hunt B.G."/>
            <person name="Goodisman M.A.D."/>
        </authorList>
    </citation>
    <scope>NUCLEOTIDE SEQUENCE [LARGE SCALE GENOMIC DNA]</scope>
    <source>
        <strain evidence="7">232</strain>
        <tissue evidence="7">Head and thorax</tissue>
    </source>
</reference>
<keyword evidence="2 6" id="KW-0812">Transmembrane</keyword>
<protein>
    <submittedName>
        <fullName evidence="7">Serine/threonine-protein kinase ndrD</fullName>
    </submittedName>
</protein>
<dbReference type="PANTHER" id="PTHR21676">
    <property type="entry name" value="PROTEIN STUM"/>
    <property type="match status" value="1"/>
</dbReference>
<feature type="compositionally biased region" description="Pro residues" evidence="5">
    <location>
        <begin position="55"/>
        <end position="66"/>
    </location>
</feature>
<evidence type="ECO:0000313" key="8">
    <source>
        <dbReference type="Proteomes" id="UP001607303"/>
    </source>
</evidence>
<feature type="compositionally biased region" description="Polar residues" evidence="5">
    <location>
        <begin position="415"/>
        <end position="433"/>
    </location>
</feature>
<keyword evidence="7" id="KW-0808">Transferase</keyword>
<evidence type="ECO:0000256" key="2">
    <source>
        <dbReference type="ARBA" id="ARBA00022692"/>
    </source>
</evidence>
<dbReference type="Pfam" id="PF15795">
    <property type="entry name" value="Spec3"/>
    <property type="match status" value="1"/>
</dbReference>
<comment type="subcellular location">
    <subcellularLocation>
        <location evidence="1">Membrane</location>
        <topology evidence="1">Multi-pass membrane protein</topology>
    </subcellularLocation>
</comment>
<keyword evidence="3 6" id="KW-1133">Transmembrane helix</keyword>
<dbReference type="GO" id="GO:0016301">
    <property type="term" value="F:kinase activity"/>
    <property type="evidence" value="ECO:0007669"/>
    <property type="project" value="UniProtKB-KW"/>
</dbReference>
<feature type="region of interest" description="Disordered" evidence="5">
    <location>
        <begin position="411"/>
        <end position="542"/>
    </location>
</feature>
<keyword evidence="4 6" id="KW-0472">Membrane</keyword>
<dbReference type="PANTHER" id="PTHR21676:SF6">
    <property type="entry name" value="PROTEIN STUM"/>
    <property type="match status" value="1"/>
</dbReference>
<feature type="compositionally biased region" description="Basic and acidic residues" evidence="5">
    <location>
        <begin position="323"/>
        <end position="335"/>
    </location>
</feature>
<dbReference type="GO" id="GO:0016020">
    <property type="term" value="C:membrane"/>
    <property type="evidence" value="ECO:0007669"/>
    <property type="project" value="UniProtKB-SubCell"/>
</dbReference>
<feature type="compositionally biased region" description="Low complexity" evidence="5">
    <location>
        <begin position="307"/>
        <end position="318"/>
    </location>
</feature>
<proteinExistence type="predicted"/>
<feature type="region of interest" description="Disordered" evidence="5">
    <location>
        <begin position="1"/>
        <end position="225"/>
    </location>
</feature>
<feature type="region of interest" description="Disordered" evidence="5">
    <location>
        <begin position="692"/>
        <end position="739"/>
    </location>
</feature>
<feature type="compositionally biased region" description="Basic and acidic residues" evidence="5">
    <location>
        <begin position="494"/>
        <end position="506"/>
    </location>
</feature>
<dbReference type="AlphaFoldDB" id="A0ABD2D111"/>
<feature type="compositionally biased region" description="Basic and acidic residues" evidence="5">
    <location>
        <begin position="177"/>
        <end position="194"/>
    </location>
</feature>
<feature type="region of interest" description="Disordered" evidence="5">
    <location>
        <begin position="305"/>
        <end position="354"/>
    </location>
</feature>
<evidence type="ECO:0000256" key="6">
    <source>
        <dbReference type="SAM" id="Phobius"/>
    </source>
</evidence>
<evidence type="ECO:0000256" key="4">
    <source>
        <dbReference type="ARBA" id="ARBA00023136"/>
    </source>
</evidence>
<organism evidence="7 8">
    <name type="scientific">Vespula maculifrons</name>
    <name type="common">Eastern yellow jacket</name>
    <name type="synonym">Wasp</name>
    <dbReference type="NCBI Taxonomy" id="7453"/>
    <lineage>
        <taxon>Eukaryota</taxon>
        <taxon>Metazoa</taxon>
        <taxon>Ecdysozoa</taxon>
        <taxon>Arthropoda</taxon>
        <taxon>Hexapoda</taxon>
        <taxon>Insecta</taxon>
        <taxon>Pterygota</taxon>
        <taxon>Neoptera</taxon>
        <taxon>Endopterygota</taxon>
        <taxon>Hymenoptera</taxon>
        <taxon>Apocrita</taxon>
        <taxon>Aculeata</taxon>
        <taxon>Vespoidea</taxon>
        <taxon>Vespidae</taxon>
        <taxon>Vespinae</taxon>
        <taxon>Vespula</taxon>
    </lineage>
</organism>
<feature type="compositionally biased region" description="Low complexity" evidence="5">
    <location>
        <begin position="27"/>
        <end position="38"/>
    </location>
</feature>
<feature type="compositionally biased region" description="Polar residues" evidence="5">
    <location>
        <begin position="696"/>
        <end position="717"/>
    </location>
</feature>
<accession>A0ABD2D111</accession>
<feature type="compositionally biased region" description="Polar residues" evidence="5">
    <location>
        <begin position="446"/>
        <end position="464"/>
    </location>
</feature>
<keyword evidence="7" id="KW-0418">Kinase</keyword>
<sequence length="1136" mass="125296">MRRFDDVRGTRKTGASPPFRVLTTRDSSYLGSSSSSSSIIPQPRSTTSPKIQLPAQPPTPPPPTAPEPYKLVPAGTALGRAHRRSSFVIIAESRPATPESRSVSPTQPPGRVSPFRGRGFKGPPPRSRPDSPDDYLDLRRSHRRNVRNDSRASQQSSPRKSLIPQPTRRRSVSLSKTTDDRVSPNIGRRGDKKNWLSVHGSIDNINEGRRNNLLNDSSRSRRDRAVIRTPSKLSPIRGTPTKIDKSNIRATSTRDPKNVKNLQRNTTTVVTPVSRFISPPKNNQKRERFITTDDNVTSSKISRIPLKNNGSKVSSSVSMPEMSRNKEINDNEKNGQTEGTINVKNNERTGNGNVNNQIGLADLLKRTSGVTGTSSVVNTTTTTAVQPLRIDNSRIPIDATKIEGQFVDVSRRSESSFSKNGDTNGKSRLLSGQNHDDKNTRKRNAVYSTPTKTNNERYSTTNKEGASDSSGNSNNAIKSRLNSARTNRGYNRTTSRERFDVSKENDSASSKGSIMRNSKNPKSNKRSNFVDELSPVSNNSTLEYGTNEIDIVQITDSDKNINDGKSITSNDVIVTNTIAGTINNKTIADGNSSSSRSNKVIGNRVITEATVETETRQNVIDQGQNVLVSSNETERISGTMSSLKTNAKGNEIITNTMTTTMTTTTMSRTNGISVNSIGDSGAIGNVPLKTIHTRNNENQGNGNTPKRSLTQLSTGSNDSERSTDTGVSVDTVKGVSSPRVKRGMHVVKRPDEIETLSGNVMRPEQNGEPTRKVQGTKNSIRNLTVQYYRSFGLGQAGSGYSRRLRLKWCGVVWLKGTPAHLLLLVLRRALQTAGELTSEEDRPSADKPLSRWRRTLGRYYERFPSMKCLACRRNSKILSWSRKRETVAMGNETETRHDVADEIPIDCWSRFKKRCRCPRPKGIRCCARRDRVAPDEPNICFPPERRLSALCQRLFASCKCKCADVQRTRDIRAKPSLTSVAPPPLSEEPKAKIPDVLVEHNSLMRGAIPCMPVPLAWFCLIWNVLLPGTGTVWSGLFNLCTGQPRFSAVAGLKARFGAFVVNLIVGVSQLFTVLFCLVGWGWSVWWGVTMVRLARKYKRYKASEAANGDPEARTGEGSGISPGLPSQSLRGIERAR</sequence>
<dbReference type="InterPro" id="IPR026673">
    <property type="entry name" value="SPEC3/Stum"/>
</dbReference>
<comment type="caution">
    <text evidence="7">The sequence shown here is derived from an EMBL/GenBank/DDBJ whole genome shotgun (WGS) entry which is preliminary data.</text>
</comment>
<feature type="compositionally biased region" description="Low complexity" evidence="5">
    <location>
        <begin position="467"/>
        <end position="476"/>
    </location>
</feature>
<evidence type="ECO:0000256" key="1">
    <source>
        <dbReference type="ARBA" id="ARBA00004141"/>
    </source>
</evidence>
<evidence type="ECO:0000256" key="3">
    <source>
        <dbReference type="ARBA" id="ARBA00022989"/>
    </source>
</evidence>
<evidence type="ECO:0000313" key="7">
    <source>
        <dbReference type="EMBL" id="KAL2751078.1"/>
    </source>
</evidence>
<dbReference type="EMBL" id="JAYRBN010000007">
    <property type="protein sequence ID" value="KAL2751078.1"/>
    <property type="molecule type" value="Genomic_DNA"/>
</dbReference>
<dbReference type="Proteomes" id="UP001607303">
    <property type="component" value="Unassembled WGS sequence"/>
</dbReference>
<keyword evidence="8" id="KW-1185">Reference proteome</keyword>
<feature type="transmembrane region" description="Helical" evidence="6">
    <location>
        <begin position="1015"/>
        <end position="1039"/>
    </location>
</feature>
<feature type="compositionally biased region" description="Basic and acidic residues" evidence="5">
    <location>
        <begin position="127"/>
        <end position="139"/>
    </location>
</feature>
<feature type="region of interest" description="Disordered" evidence="5">
    <location>
        <begin position="1106"/>
        <end position="1136"/>
    </location>
</feature>
<evidence type="ECO:0000256" key="5">
    <source>
        <dbReference type="SAM" id="MobiDB-lite"/>
    </source>
</evidence>